<protein>
    <submittedName>
        <fullName evidence="1">DUF3237 domain-containing protein</fullName>
    </submittedName>
</protein>
<name>A0ABS2WDI1_9GAMM</name>
<comment type="caution">
    <text evidence="1">The sequence shown here is derived from an EMBL/GenBank/DDBJ whole genome shotgun (WGS) entry which is preliminary data.</text>
</comment>
<proteinExistence type="predicted"/>
<dbReference type="EMBL" id="JAFFZP010000044">
    <property type="protein sequence ID" value="MBN0989577.1"/>
    <property type="molecule type" value="Genomic_DNA"/>
</dbReference>
<dbReference type="InterPro" id="IPR020915">
    <property type="entry name" value="UPF0311"/>
</dbReference>
<gene>
    <name evidence="1" type="ORF">JW498_19600</name>
</gene>
<evidence type="ECO:0000313" key="2">
    <source>
        <dbReference type="Proteomes" id="UP000760472"/>
    </source>
</evidence>
<dbReference type="Pfam" id="PF11578">
    <property type="entry name" value="DUF3237"/>
    <property type="match status" value="1"/>
</dbReference>
<dbReference type="PANTHER" id="PTHR37315:SF1">
    <property type="entry name" value="UPF0311 PROTEIN BLR7842"/>
    <property type="match status" value="1"/>
</dbReference>
<dbReference type="PANTHER" id="PTHR37315">
    <property type="entry name" value="UPF0311 PROTEIN BLR7842"/>
    <property type="match status" value="1"/>
</dbReference>
<dbReference type="Gene3D" id="2.40.160.20">
    <property type="match status" value="1"/>
</dbReference>
<reference evidence="1 2" key="1">
    <citation type="submission" date="2021-02" db="EMBL/GenBank/DDBJ databases">
        <title>A novel species of genus Amphritea isolated from a fishpond in China.</title>
        <authorList>
            <person name="Lu H."/>
        </authorList>
    </citation>
    <scope>NUCLEOTIDE SEQUENCE [LARGE SCALE GENOMIC DNA]</scope>
    <source>
        <strain evidence="1 2">RP18W</strain>
    </source>
</reference>
<dbReference type="RefSeq" id="WP_205214384.1">
    <property type="nucleotide sequence ID" value="NZ_JAFFZP010000044.1"/>
</dbReference>
<keyword evidence="2" id="KW-1185">Reference proteome</keyword>
<dbReference type="Proteomes" id="UP000760472">
    <property type="component" value="Unassembled WGS sequence"/>
</dbReference>
<accession>A0ABS2WDI1</accession>
<evidence type="ECO:0000313" key="1">
    <source>
        <dbReference type="EMBL" id="MBN0989577.1"/>
    </source>
</evidence>
<sequence>MAEHKNNPDISLGNGFTASLVLQLMVELGPTEYMGKGVEGNRLNYPIIGGTFEGLGTEGIIVPGGADFAIEREDGTQIVSALYRIKTADNQIIIIDNRGIWRPDESAKARIQNGQEPLASQIYARTTPIFHTQPGPYAWLNDYIFFGTIEDTGKPSAMLIKIYRLN</sequence>
<organism evidence="1 2">
    <name type="scientific">Amphritea pacifica</name>
    <dbReference type="NCBI Taxonomy" id="2811233"/>
    <lineage>
        <taxon>Bacteria</taxon>
        <taxon>Pseudomonadati</taxon>
        <taxon>Pseudomonadota</taxon>
        <taxon>Gammaproteobacteria</taxon>
        <taxon>Oceanospirillales</taxon>
        <taxon>Oceanospirillaceae</taxon>
        <taxon>Amphritea</taxon>
    </lineage>
</organism>